<dbReference type="Pfam" id="PF12724">
    <property type="entry name" value="Flavodoxin_5"/>
    <property type="match status" value="1"/>
</dbReference>
<gene>
    <name evidence="2" type="ORF">H8709_05770</name>
</gene>
<organism evidence="2 3">
    <name type="scientific">Zongyangia hominis</name>
    <dbReference type="NCBI Taxonomy" id="2763677"/>
    <lineage>
        <taxon>Bacteria</taxon>
        <taxon>Bacillati</taxon>
        <taxon>Bacillota</taxon>
        <taxon>Clostridia</taxon>
        <taxon>Eubacteriales</taxon>
        <taxon>Oscillospiraceae</taxon>
        <taxon>Zongyangia</taxon>
    </lineage>
</organism>
<dbReference type="SUPFAM" id="SSF52218">
    <property type="entry name" value="Flavoproteins"/>
    <property type="match status" value="1"/>
</dbReference>
<dbReference type="Gene3D" id="3.40.50.360">
    <property type="match status" value="1"/>
</dbReference>
<accession>A0A926EDC4</accession>
<reference evidence="2" key="1">
    <citation type="submission" date="2020-08" db="EMBL/GenBank/DDBJ databases">
        <title>Genome public.</title>
        <authorList>
            <person name="Liu C."/>
            <person name="Sun Q."/>
        </authorList>
    </citation>
    <scope>NUCLEOTIDE SEQUENCE</scope>
    <source>
        <strain evidence="2">NSJ-54</strain>
    </source>
</reference>
<evidence type="ECO:0000313" key="2">
    <source>
        <dbReference type="EMBL" id="MBC8570334.1"/>
    </source>
</evidence>
<evidence type="ECO:0000259" key="1">
    <source>
        <dbReference type="Pfam" id="PF12724"/>
    </source>
</evidence>
<comment type="caution">
    <text evidence="2">The sequence shown here is derived from an EMBL/GenBank/DDBJ whole genome shotgun (WGS) entry which is preliminary data.</text>
</comment>
<dbReference type="InterPro" id="IPR029039">
    <property type="entry name" value="Flavoprotein-like_sf"/>
</dbReference>
<dbReference type="Proteomes" id="UP000660861">
    <property type="component" value="Unassembled WGS sequence"/>
</dbReference>
<evidence type="ECO:0000313" key="3">
    <source>
        <dbReference type="Proteomes" id="UP000660861"/>
    </source>
</evidence>
<feature type="domain" description="Flavodoxin" evidence="1">
    <location>
        <begin position="6"/>
        <end position="92"/>
    </location>
</feature>
<dbReference type="InterPro" id="IPR026816">
    <property type="entry name" value="Flavodoxin_dom"/>
</dbReference>
<keyword evidence="3" id="KW-1185">Reference proteome</keyword>
<dbReference type="AlphaFoldDB" id="A0A926EDC4"/>
<proteinExistence type="predicted"/>
<name>A0A926EDC4_9FIRM</name>
<dbReference type="RefSeq" id="WP_262397429.1">
    <property type="nucleotide sequence ID" value="NZ_JACRTC010000003.1"/>
</dbReference>
<protein>
    <recommendedName>
        <fullName evidence="1">Flavodoxin domain-containing protein</fullName>
    </recommendedName>
</protein>
<sequence>MMNTAVIYASMTGKTKKVANAMAEALGTRALPAKEAGQVEADLLLLGSGVYGGNLSPDIEAFARSLDPGRCKKAALFTTSVTGAAASGPLRQILEEKGIPVLEEEFSCLGRFLLVCRMGHPNSEELSAAAAFAKACAASLSDGEA</sequence>
<dbReference type="EMBL" id="JACRTC010000003">
    <property type="protein sequence ID" value="MBC8570334.1"/>
    <property type="molecule type" value="Genomic_DNA"/>
</dbReference>